<evidence type="ECO:0000313" key="8">
    <source>
        <dbReference type="EMBL" id="KAK7066316.1"/>
    </source>
</evidence>
<dbReference type="InterPro" id="IPR036115">
    <property type="entry name" value="GCM_dom_sf"/>
</dbReference>
<dbReference type="Gene3D" id="3.30.70.3530">
    <property type="entry name" value="GCM motif"/>
    <property type="match status" value="1"/>
</dbReference>
<evidence type="ECO:0000256" key="4">
    <source>
        <dbReference type="ARBA" id="ARBA00023163"/>
    </source>
</evidence>
<keyword evidence="3" id="KW-0238">DNA-binding</keyword>
<organism evidence="8 9">
    <name type="scientific">Halocaridina rubra</name>
    <name type="common">Hawaiian red shrimp</name>
    <dbReference type="NCBI Taxonomy" id="373956"/>
    <lineage>
        <taxon>Eukaryota</taxon>
        <taxon>Metazoa</taxon>
        <taxon>Ecdysozoa</taxon>
        <taxon>Arthropoda</taxon>
        <taxon>Crustacea</taxon>
        <taxon>Multicrustacea</taxon>
        <taxon>Malacostraca</taxon>
        <taxon>Eumalacostraca</taxon>
        <taxon>Eucarida</taxon>
        <taxon>Decapoda</taxon>
        <taxon>Pleocyemata</taxon>
        <taxon>Caridea</taxon>
        <taxon>Atyoidea</taxon>
        <taxon>Atyidae</taxon>
        <taxon>Halocaridina</taxon>
    </lineage>
</organism>
<evidence type="ECO:0000256" key="2">
    <source>
        <dbReference type="ARBA" id="ARBA00023015"/>
    </source>
</evidence>
<feature type="compositionally biased region" description="Basic and acidic residues" evidence="6">
    <location>
        <begin position="145"/>
        <end position="161"/>
    </location>
</feature>
<dbReference type="Gene3D" id="2.20.25.670">
    <property type="entry name" value="GCM domain, large subdomain"/>
    <property type="match status" value="1"/>
</dbReference>
<sequence length="210" mass="23714">MAPPHHFDWDINDNNIPKVSEFDVFSDWADGHCRFVYPAELEEAKRHSSGWAMRNTNNHNVSILKKSCLGVVVCSARCTLDGGQKVHLRPAICDKARKKQQGKPCPNKACAGKLEVLPCRGHCGYPVTHFWRHTDQAIFFQAKGVHDHPRPEAKSTAEARRSLTGRGLSLPHHPHHNRRPPPRIPDTKRNLFLGHKLSSENTQCPKLSHV</sequence>
<feature type="compositionally biased region" description="Basic residues" evidence="6">
    <location>
        <begin position="172"/>
        <end position="181"/>
    </location>
</feature>
<dbReference type="GO" id="GO:0001228">
    <property type="term" value="F:DNA-binding transcription activator activity, RNA polymerase II-specific"/>
    <property type="evidence" value="ECO:0007669"/>
    <property type="project" value="InterPro"/>
</dbReference>
<name>A0AAN8WHU2_HALRR</name>
<keyword evidence="4" id="KW-0804">Transcription</keyword>
<evidence type="ECO:0000256" key="3">
    <source>
        <dbReference type="ARBA" id="ARBA00023125"/>
    </source>
</evidence>
<keyword evidence="1" id="KW-0217">Developmental protein</keyword>
<accession>A0AAN8WHU2</accession>
<dbReference type="InterPro" id="IPR043021">
    <property type="entry name" value="GCM_small"/>
</dbReference>
<dbReference type="InterPro" id="IPR039791">
    <property type="entry name" value="GCM"/>
</dbReference>
<dbReference type="EMBL" id="JAXCGZ010019265">
    <property type="protein sequence ID" value="KAK7066316.1"/>
    <property type="molecule type" value="Genomic_DNA"/>
</dbReference>
<dbReference type="GO" id="GO:0042063">
    <property type="term" value="P:gliogenesis"/>
    <property type="evidence" value="ECO:0007669"/>
    <property type="project" value="TreeGrafter"/>
</dbReference>
<gene>
    <name evidence="8" type="ORF">SK128_026409</name>
</gene>
<dbReference type="PANTHER" id="PTHR12414:SF8">
    <property type="entry name" value="TRANSCRIPTION FACTOR GLIAL CELLS MISSING-RELATED"/>
    <property type="match status" value="1"/>
</dbReference>
<comment type="caution">
    <text evidence="8">The sequence shown here is derived from an EMBL/GenBank/DDBJ whole genome shotgun (WGS) entry which is preliminary data.</text>
</comment>
<dbReference type="Pfam" id="PF03615">
    <property type="entry name" value="GCM"/>
    <property type="match status" value="1"/>
</dbReference>
<keyword evidence="9" id="KW-1185">Reference proteome</keyword>
<dbReference type="InterPro" id="IPR043020">
    <property type="entry name" value="GCM_large"/>
</dbReference>
<feature type="non-terminal residue" evidence="8">
    <location>
        <position position="210"/>
    </location>
</feature>
<dbReference type="PANTHER" id="PTHR12414">
    <property type="entry name" value="GLIAL CELLS MISSING RELATED/GLIDE"/>
    <property type="match status" value="1"/>
</dbReference>
<dbReference type="GO" id="GO:0000978">
    <property type="term" value="F:RNA polymerase II cis-regulatory region sequence-specific DNA binding"/>
    <property type="evidence" value="ECO:0007669"/>
    <property type="project" value="TreeGrafter"/>
</dbReference>
<evidence type="ECO:0000313" key="9">
    <source>
        <dbReference type="Proteomes" id="UP001381693"/>
    </source>
</evidence>
<dbReference type="PROSITE" id="PS50807">
    <property type="entry name" value="GCM"/>
    <property type="match status" value="1"/>
</dbReference>
<evidence type="ECO:0000256" key="1">
    <source>
        <dbReference type="ARBA" id="ARBA00022473"/>
    </source>
</evidence>
<evidence type="ECO:0000256" key="6">
    <source>
        <dbReference type="SAM" id="MobiDB-lite"/>
    </source>
</evidence>
<feature type="region of interest" description="Disordered" evidence="6">
    <location>
        <begin position="145"/>
        <end position="189"/>
    </location>
</feature>
<evidence type="ECO:0000259" key="7">
    <source>
        <dbReference type="PROSITE" id="PS50807"/>
    </source>
</evidence>
<evidence type="ECO:0000256" key="5">
    <source>
        <dbReference type="ARBA" id="ARBA00023242"/>
    </source>
</evidence>
<dbReference type="SUPFAM" id="SSF90073">
    <property type="entry name" value="GCM domain"/>
    <property type="match status" value="1"/>
</dbReference>
<protein>
    <recommendedName>
        <fullName evidence="7">GCM domain-containing protein</fullName>
    </recommendedName>
</protein>
<dbReference type="GO" id="GO:0005634">
    <property type="term" value="C:nucleus"/>
    <property type="evidence" value="ECO:0007669"/>
    <property type="project" value="TreeGrafter"/>
</dbReference>
<dbReference type="Proteomes" id="UP001381693">
    <property type="component" value="Unassembled WGS sequence"/>
</dbReference>
<dbReference type="AlphaFoldDB" id="A0AAN8WHU2"/>
<reference evidence="8 9" key="1">
    <citation type="submission" date="2023-11" db="EMBL/GenBank/DDBJ databases">
        <title>Halocaridina rubra genome assembly.</title>
        <authorList>
            <person name="Smith C."/>
        </authorList>
    </citation>
    <scope>NUCLEOTIDE SEQUENCE [LARGE SCALE GENOMIC DNA]</scope>
    <source>
        <strain evidence="8">EP-1</strain>
        <tissue evidence="8">Whole</tissue>
    </source>
</reference>
<keyword evidence="2" id="KW-0805">Transcription regulation</keyword>
<proteinExistence type="predicted"/>
<keyword evidence="5" id="KW-0539">Nucleus</keyword>
<dbReference type="InterPro" id="IPR003902">
    <property type="entry name" value="Tscrpt_reg_GCM"/>
</dbReference>
<feature type="domain" description="GCM" evidence="7">
    <location>
        <begin position="7"/>
        <end position="163"/>
    </location>
</feature>